<dbReference type="Gene3D" id="1.10.10.2830">
    <property type="match status" value="1"/>
</dbReference>
<dbReference type="PANTHER" id="PTHR33375:SF1">
    <property type="entry name" value="CHROMOSOME-PARTITIONING PROTEIN PARB-RELATED"/>
    <property type="match status" value="1"/>
</dbReference>
<evidence type="ECO:0000313" key="2">
    <source>
        <dbReference type="EMBL" id="MEN1761733.1"/>
    </source>
</evidence>
<keyword evidence="3" id="KW-1185">Reference proteome</keyword>
<sequence>MSSKLKNTDRMKNLMKSSAEDSNKSLFTRDINMSHIQGDTDIRFIDVTSLIPAPSEWNFFTPLTDSKMFELIESILSKGLLHPIVVWEREDSTYMILSGHNRVKAYEYILKSTQDETFKKIPAFIKGENAITEDEAKEIIIDTNWVQRVLSPLEKSRSIATKYAVLRSKSHYKSAYNKYGDGKIRDKIAEEYKISGRQITELERLNKLIEPFKDKLYQNSISYSAGAKIALFDESIQQWLFDHYVDKMTSKYTRRFKGSLTQKQLEDILSQESTQEYKKISIEISSDVAELFENLSMLEKNKLSLKIEKLIESAKETLSN</sequence>
<proteinExistence type="predicted"/>
<accession>A0ABU9VX30</accession>
<dbReference type="InterPro" id="IPR003115">
    <property type="entry name" value="ParB_N"/>
</dbReference>
<dbReference type="Pfam" id="PF02195">
    <property type="entry name" value="ParB_N"/>
    <property type="match status" value="1"/>
</dbReference>
<evidence type="ECO:0000259" key="1">
    <source>
        <dbReference type="SMART" id="SM00470"/>
    </source>
</evidence>
<reference evidence="2 3" key="1">
    <citation type="submission" date="2024-04" db="EMBL/GenBank/DDBJ databases">
        <title>Genome sequencing and metabolic network reconstruction of aminoacids and betaine degradation by Anoxynatronum sibiricum.</title>
        <authorList>
            <person name="Detkova E.N."/>
            <person name="Boltjanskaja Y.V."/>
            <person name="Mardanov A.V."/>
            <person name="Kevbrin V."/>
        </authorList>
    </citation>
    <scope>NUCLEOTIDE SEQUENCE [LARGE SCALE GENOMIC DNA]</scope>
    <source>
        <strain evidence="2 3">Z-7981</strain>
    </source>
</reference>
<dbReference type="SUPFAM" id="SSF109709">
    <property type="entry name" value="KorB DNA-binding domain-like"/>
    <property type="match status" value="1"/>
</dbReference>
<dbReference type="SUPFAM" id="SSF110849">
    <property type="entry name" value="ParB/Sulfiredoxin"/>
    <property type="match status" value="1"/>
</dbReference>
<dbReference type="Gene3D" id="3.90.1530.10">
    <property type="entry name" value="Conserved hypothetical protein from pyrococcus furiosus pfu- 392566-001, ParB domain"/>
    <property type="match status" value="1"/>
</dbReference>
<dbReference type="PANTHER" id="PTHR33375">
    <property type="entry name" value="CHROMOSOME-PARTITIONING PROTEIN PARB-RELATED"/>
    <property type="match status" value="1"/>
</dbReference>
<dbReference type="InterPro" id="IPR036086">
    <property type="entry name" value="ParB/Sulfiredoxin_sf"/>
</dbReference>
<dbReference type="SMART" id="SM00470">
    <property type="entry name" value="ParB"/>
    <property type="match status" value="1"/>
</dbReference>
<comment type="caution">
    <text evidence="2">The sequence shown here is derived from an EMBL/GenBank/DDBJ whole genome shotgun (WGS) entry which is preliminary data.</text>
</comment>
<name>A0ABU9VX30_9CLOT</name>
<protein>
    <submittedName>
        <fullName evidence="2">ParB N-terminal domain-containing protein</fullName>
    </submittedName>
</protein>
<organism evidence="2 3">
    <name type="scientific">Anoxynatronum sibiricum</name>
    <dbReference type="NCBI Taxonomy" id="210623"/>
    <lineage>
        <taxon>Bacteria</taxon>
        <taxon>Bacillati</taxon>
        <taxon>Bacillota</taxon>
        <taxon>Clostridia</taxon>
        <taxon>Eubacteriales</taxon>
        <taxon>Clostridiaceae</taxon>
        <taxon>Anoxynatronum</taxon>
    </lineage>
</organism>
<dbReference type="RefSeq" id="WP_343187019.1">
    <property type="nucleotide sequence ID" value="NZ_JBCITM010000020.1"/>
</dbReference>
<gene>
    <name evidence="2" type="ORF">AAIG11_14700</name>
</gene>
<evidence type="ECO:0000313" key="3">
    <source>
        <dbReference type="Proteomes" id="UP001407405"/>
    </source>
</evidence>
<dbReference type="InterPro" id="IPR050336">
    <property type="entry name" value="Chromosome_partition/occlusion"/>
</dbReference>
<dbReference type="EMBL" id="JBCITM010000020">
    <property type="protein sequence ID" value="MEN1761733.1"/>
    <property type="molecule type" value="Genomic_DNA"/>
</dbReference>
<dbReference type="Proteomes" id="UP001407405">
    <property type="component" value="Unassembled WGS sequence"/>
</dbReference>
<feature type="domain" description="ParB-like N-terminal" evidence="1">
    <location>
        <begin position="43"/>
        <end position="145"/>
    </location>
</feature>